<evidence type="ECO:0000256" key="6">
    <source>
        <dbReference type="ARBA" id="ARBA00022679"/>
    </source>
</evidence>
<dbReference type="PANTHER" id="PTHR34874">
    <property type="entry name" value="PROTEIN YCHN"/>
    <property type="match status" value="1"/>
</dbReference>
<dbReference type="InterPro" id="IPR027396">
    <property type="entry name" value="DsrEFH-like"/>
</dbReference>
<dbReference type="NCBIfam" id="NF001237">
    <property type="entry name" value="PRK00207.1"/>
    <property type="match status" value="1"/>
</dbReference>
<comment type="similarity">
    <text evidence="3">Belongs to the DsrE/TusD family.</text>
</comment>
<keyword evidence="6 7" id="KW-0808">Transferase</keyword>
<protein>
    <recommendedName>
        <fullName evidence="4">Sulfurtransferase TusD homolog</fullName>
    </recommendedName>
</protein>
<keyword evidence="8" id="KW-1185">Reference proteome</keyword>
<dbReference type="GO" id="GO:1990228">
    <property type="term" value="C:sulfurtransferase complex"/>
    <property type="evidence" value="ECO:0007669"/>
    <property type="project" value="TreeGrafter"/>
</dbReference>
<dbReference type="KEGG" id="pmai:CF386_02575"/>
<proteinExistence type="inferred from homology"/>
<comment type="subcellular location">
    <subcellularLocation>
        <location evidence="2">Cytoplasm</location>
    </subcellularLocation>
</comment>
<keyword evidence="5" id="KW-0963">Cytoplasm</keyword>
<accession>A0A220VCI5</accession>
<evidence type="ECO:0000256" key="3">
    <source>
        <dbReference type="ARBA" id="ARBA00007067"/>
    </source>
</evidence>
<organism evidence="7 8">
    <name type="scientific">Paraphotobacterium marinum</name>
    <dbReference type="NCBI Taxonomy" id="1755811"/>
    <lineage>
        <taxon>Bacteria</taxon>
        <taxon>Pseudomonadati</taxon>
        <taxon>Pseudomonadota</taxon>
        <taxon>Gammaproteobacteria</taxon>
        <taxon>Vibrionales</taxon>
        <taxon>Vibrionaceae</taxon>
        <taxon>Paraphotobacterium</taxon>
    </lineage>
</organism>
<dbReference type="GO" id="GO:0097163">
    <property type="term" value="F:sulfur carrier activity"/>
    <property type="evidence" value="ECO:0007669"/>
    <property type="project" value="TreeGrafter"/>
</dbReference>
<dbReference type="NCBIfam" id="TIGR03012">
    <property type="entry name" value="sulf_tusD_dsrE"/>
    <property type="match status" value="1"/>
</dbReference>
<dbReference type="AlphaFoldDB" id="A0A220VCI5"/>
<evidence type="ECO:0000313" key="7">
    <source>
        <dbReference type="EMBL" id="ASK78010.1"/>
    </source>
</evidence>
<name>A0A220VCI5_9GAMM</name>
<dbReference type="InterPro" id="IPR003787">
    <property type="entry name" value="Sulphur_relay_DsrE/F-like"/>
</dbReference>
<comment type="function">
    <text evidence="1">Could be part of a sulfur-relay system.</text>
</comment>
<sequence length="123" mass="14182">MLIVKYLLIINKASYNSQRIISSLLFAEALLKKDHIIDKVFFYADATTIANKNIYYSSDETNFLEKWVKLSKNYKFELHLCHTAASKRGIVESNTDYLDTNFILSGLSVMSESLLMVDRVVQF</sequence>
<dbReference type="Pfam" id="PF02635">
    <property type="entry name" value="DsrE"/>
    <property type="match status" value="1"/>
</dbReference>
<dbReference type="GO" id="GO:0016783">
    <property type="term" value="F:sulfurtransferase activity"/>
    <property type="evidence" value="ECO:0007669"/>
    <property type="project" value="InterPro"/>
</dbReference>
<evidence type="ECO:0000256" key="2">
    <source>
        <dbReference type="ARBA" id="ARBA00004496"/>
    </source>
</evidence>
<evidence type="ECO:0000256" key="4">
    <source>
        <dbReference type="ARBA" id="ARBA00020425"/>
    </source>
</evidence>
<dbReference type="GO" id="GO:0002143">
    <property type="term" value="P:tRNA wobble position uridine thiolation"/>
    <property type="evidence" value="ECO:0007669"/>
    <property type="project" value="TreeGrafter"/>
</dbReference>
<dbReference type="EMBL" id="CP022355">
    <property type="protein sequence ID" value="ASK78010.1"/>
    <property type="molecule type" value="Genomic_DNA"/>
</dbReference>
<gene>
    <name evidence="7" type="primary">tusD</name>
    <name evidence="7" type="ORF">CF386_02575</name>
</gene>
<evidence type="ECO:0000313" key="8">
    <source>
        <dbReference type="Proteomes" id="UP000242175"/>
    </source>
</evidence>
<reference evidence="7 8" key="1">
    <citation type="journal article" date="2016" name="Int. J. Syst. Evol. Microbiol.">
        <title>Paraphotobacterium marinum gen. nov., sp. nov., a member of the family Vibrionaceae, isolated from surface seawater.</title>
        <authorList>
            <person name="Huang Z."/>
            <person name="Dong C."/>
            <person name="Shao Z."/>
        </authorList>
    </citation>
    <scope>NUCLEOTIDE SEQUENCE [LARGE SCALE GENOMIC DNA]</scope>
    <source>
        <strain evidence="7 8">NSCS20N07D</strain>
    </source>
</reference>
<dbReference type="Proteomes" id="UP000242175">
    <property type="component" value="Chromosome large"/>
</dbReference>
<dbReference type="InterPro" id="IPR017463">
    <property type="entry name" value="Sulphur_relay_TusD/DsrE"/>
</dbReference>
<dbReference type="PANTHER" id="PTHR34874:SF3">
    <property type="entry name" value="SULFURTRANSFERASE TUSD"/>
    <property type="match status" value="1"/>
</dbReference>
<evidence type="ECO:0000256" key="1">
    <source>
        <dbReference type="ARBA" id="ARBA00002850"/>
    </source>
</evidence>
<dbReference type="SUPFAM" id="SSF75169">
    <property type="entry name" value="DsrEFH-like"/>
    <property type="match status" value="1"/>
</dbReference>
<evidence type="ECO:0000256" key="5">
    <source>
        <dbReference type="ARBA" id="ARBA00022490"/>
    </source>
</evidence>
<dbReference type="Gene3D" id="3.40.1260.10">
    <property type="entry name" value="DsrEFH-like"/>
    <property type="match status" value="1"/>
</dbReference>